<protein>
    <submittedName>
        <fullName evidence="1">Polyhydroxyalkanoic acid system family protein</fullName>
    </submittedName>
</protein>
<gene>
    <name evidence="1" type="ORF">O6P33_00540</name>
</gene>
<accession>A0AAE9VND7</accession>
<name>A0AAE9VND7_9GAMM</name>
<dbReference type="RefSeq" id="WP_269818319.1">
    <property type="nucleotide sequence ID" value="NZ_CP114976.1"/>
</dbReference>
<keyword evidence="2" id="KW-1185">Reference proteome</keyword>
<dbReference type="AlphaFoldDB" id="A0AAE9VND7"/>
<evidence type="ECO:0000313" key="1">
    <source>
        <dbReference type="EMBL" id="WBE25373.1"/>
    </source>
</evidence>
<dbReference type="InterPro" id="IPR013433">
    <property type="entry name" value="PHA_gran_rgn"/>
</dbReference>
<dbReference type="NCBIfam" id="TIGR02610">
    <property type="entry name" value="PHA_gran_rgn"/>
    <property type="match status" value="1"/>
</dbReference>
<dbReference type="KEGG" id="dce:O6P33_00540"/>
<dbReference type="EMBL" id="CP114976">
    <property type="protein sequence ID" value="WBE25373.1"/>
    <property type="molecule type" value="Genomic_DNA"/>
</dbReference>
<organism evidence="1 2">
    <name type="scientific">Denitrificimonas caeni</name>
    <dbReference type="NCBI Taxonomy" id="521720"/>
    <lineage>
        <taxon>Bacteria</taxon>
        <taxon>Pseudomonadati</taxon>
        <taxon>Pseudomonadota</taxon>
        <taxon>Gammaproteobacteria</taxon>
        <taxon>Pseudomonadales</taxon>
        <taxon>Pseudomonadaceae</taxon>
        <taxon>Denitrificimonas</taxon>
    </lineage>
</organism>
<evidence type="ECO:0000313" key="2">
    <source>
        <dbReference type="Proteomes" id="UP001212189"/>
    </source>
</evidence>
<proteinExistence type="predicted"/>
<dbReference type="Pfam" id="PF09650">
    <property type="entry name" value="PHA_gran_rgn"/>
    <property type="match status" value="1"/>
</dbReference>
<sequence>MSHIVVEREHTLGRAGAREKAQQLAERLAQQYAVSYQWDGDTLEVKRAGAKGAITVDDHKVRVSLKLGLLLSGLSGTIQREIEDALDKRLA</sequence>
<reference evidence="1 2" key="1">
    <citation type="submission" date="2022-12" db="EMBL/GenBank/DDBJ databases">
        <title>Coexistence and Characterization of a Novel Tigecycline Resistance gene tet(X) variant and blaNDM-1 in a Pseudomonas caeni Isolate of Chicken Origin.</title>
        <authorList>
            <person name="Lu X."/>
            <person name="Zhang L."/>
            <person name="Li R."/>
            <person name="Wang Z."/>
        </authorList>
    </citation>
    <scope>NUCLEOTIDE SEQUENCE [LARGE SCALE GENOMIC DNA]</scope>
    <source>
        <strain evidence="1 2">CE14</strain>
    </source>
</reference>
<dbReference type="Proteomes" id="UP001212189">
    <property type="component" value="Chromosome"/>
</dbReference>